<dbReference type="EMBL" id="MPPL01000001">
    <property type="protein sequence ID" value="OKS85798.1"/>
    <property type="molecule type" value="Genomic_DNA"/>
</dbReference>
<feature type="chain" id="PRO_5012411818" evidence="2">
    <location>
        <begin position="21"/>
        <end position="265"/>
    </location>
</feature>
<dbReference type="AlphaFoldDB" id="A0A1Q5ZVR6"/>
<keyword evidence="4" id="KW-1185">Reference proteome</keyword>
<protein>
    <submittedName>
        <fullName evidence="3">Uncharacterized protein</fullName>
    </submittedName>
</protein>
<evidence type="ECO:0000313" key="3">
    <source>
        <dbReference type="EMBL" id="OKS85798.1"/>
    </source>
</evidence>
<proteinExistence type="predicted"/>
<evidence type="ECO:0000256" key="1">
    <source>
        <dbReference type="SAM" id="MobiDB-lite"/>
    </source>
</evidence>
<evidence type="ECO:0000256" key="2">
    <source>
        <dbReference type="SAM" id="SignalP"/>
    </source>
</evidence>
<dbReference type="Proteomes" id="UP000186720">
    <property type="component" value="Unassembled WGS sequence"/>
</dbReference>
<accession>A0A1Q5ZVR6</accession>
<gene>
    <name evidence="3" type="ORF">RG47T_1244</name>
</gene>
<comment type="caution">
    <text evidence="3">The sequence shown here is derived from an EMBL/GenBank/DDBJ whole genome shotgun (WGS) entry which is preliminary data.</text>
</comment>
<evidence type="ECO:0000313" key="4">
    <source>
        <dbReference type="Proteomes" id="UP000186720"/>
    </source>
</evidence>
<reference evidence="3 4" key="1">
    <citation type="submission" date="2016-11" db="EMBL/GenBank/DDBJ databases">
        <title>Whole Genome Sequencing of Mucilaginibacter polytrichastri RG4-7(T) isolated from the moss sample.</title>
        <authorList>
            <person name="Li Y."/>
        </authorList>
    </citation>
    <scope>NUCLEOTIDE SEQUENCE [LARGE SCALE GENOMIC DNA]</scope>
    <source>
        <strain evidence="3 4">RG4-7</strain>
    </source>
</reference>
<feature type="compositionally biased region" description="Basic residues" evidence="1">
    <location>
        <begin position="228"/>
        <end position="244"/>
    </location>
</feature>
<feature type="compositionally biased region" description="Low complexity" evidence="1">
    <location>
        <begin position="200"/>
        <end position="214"/>
    </location>
</feature>
<dbReference type="OrthoDB" id="980465at2"/>
<feature type="compositionally biased region" description="Basic residues" evidence="1">
    <location>
        <begin position="253"/>
        <end position="265"/>
    </location>
</feature>
<dbReference type="STRING" id="1302689.RG47T_1244"/>
<dbReference type="RefSeq" id="WP_074488587.1">
    <property type="nucleotide sequence ID" value="NZ_MPPL01000001.1"/>
</dbReference>
<keyword evidence="2" id="KW-0732">Signal</keyword>
<feature type="signal peptide" evidence="2">
    <location>
        <begin position="1"/>
        <end position="20"/>
    </location>
</feature>
<sequence length="265" mass="29384">MNFKTILLLVAAFTGIAACSQDQKTAPAVVIPVAKKPVLEEPFKYHKMIEVSPGRYYDVLSWGRGANGGGAYMILRSDSTDQQYDTTTGDLEGPIQDVFNADLDIDGNPEIIIQAKSADTTRFANVFVYEYNGSKSQKLDFPRLTPSQRKGYRGEDNMYIKDSKLMRQFPIYDGSGAAAKPTGEKRLLEYSLHSNSFSVRTVSSDTTSSNSKKTIVTPAPATTQAPVVKKHSERKKTSTKKHSSEKKSSHKTETKKKHKKHHSSN</sequence>
<feature type="region of interest" description="Disordered" evidence="1">
    <location>
        <begin position="200"/>
        <end position="265"/>
    </location>
</feature>
<dbReference type="PROSITE" id="PS51257">
    <property type="entry name" value="PROKAR_LIPOPROTEIN"/>
    <property type="match status" value="1"/>
</dbReference>
<name>A0A1Q5ZVR6_9SPHI</name>
<organism evidence="3 4">
    <name type="scientific">Mucilaginibacter polytrichastri</name>
    <dbReference type="NCBI Taxonomy" id="1302689"/>
    <lineage>
        <taxon>Bacteria</taxon>
        <taxon>Pseudomonadati</taxon>
        <taxon>Bacteroidota</taxon>
        <taxon>Sphingobacteriia</taxon>
        <taxon>Sphingobacteriales</taxon>
        <taxon>Sphingobacteriaceae</taxon>
        <taxon>Mucilaginibacter</taxon>
    </lineage>
</organism>